<organism evidence="7 8">
    <name type="scientific">Streptococcus caprae</name>
    <dbReference type="NCBI Taxonomy" id="1640501"/>
    <lineage>
        <taxon>Bacteria</taxon>
        <taxon>Bacillati</taxon>
        <taxon>Bacillota</taxon>
        <taxon>Bacilli</taxon>
        <taxon>Lactobacillales</taxon>
        <taxon>Streptococcaceae</taxon>
        <taxon>Streptococcus</taxon>
    </lineage>
</organism>
<dbReference type="SUPFAM" id="SSF88946">
    <property type="entry name" value="Sigma2 domain of RNA polymerase sigma factors"/>
    <property type="match status" value="1"/>
</dbReference>
<dbReference type="PANTHER" id="PTHR43133">
    <property type="entry name" value="RNA POLYMERASE ECF-TYPE SIGMA FACTO"/>
    <property type="match status" value="1"/>
</dbReference>
<dbReference type="InterPro" id="IPR013325">
    <property type="entry name" value="RNA_pol_sigma_r2"/>
</dbReference>
<proteinExistence type="inferred from homology"/>
<keyword evidence="3" id="KW-0731">Sigma factor</keyword>
<dbReference type="Pfam" id="PF04542">
    <property type="entry name" value="Sigma70_r2"/>
    <property type="match status" value="1"/>
</dbReference>
<dbReference type="Gene3D" id="1.10.1740.10">
    <property type="match status" value="1"/>
</dbReference>
<keyword evidence="2" id="KW-0805">Transcription regulation</keyword>
<accession>A0ABV8CU26</accession>
<keyword evidence="4" id="KW-0804">Transcription</keyword>
<dbReference type="InterPro" id="IPR013249">
    <property type="entry name" value="RNA_pol_sigma70_r4_t2"/>
</dbReference>
<dbReference type="InterPro" id="IPR039425">
    <property type="entry name" value="RNA_pol_sigma-70-like"/>
</dbReference>
<keyword evidence="8" id="KW-1185">Reference proteome</keyword>
<dbReference type="SUPFAM" id="SSF88659">
    <property type="entry name" value="Sigma3 and sigma4 domains of RNA polymerase sigma factors"/>
    <property type="match status" value="1"/>
</dbReference>
<dbReference type="InterPro" id="IPR036388">
    <property type="entry name" value="WH-like_DNA-bd_sf"/>
</dbReference>
<dbReference type="InterPro" id="IPR013324">
    <property type="entry name" value="RNA_pol_sigma_r3/r4-like"/>
</dbReference>
<evidence type="ECO:0000256" key="1">
    <source>
        <dbReference type="ARBA" id="ARBA00010641"/>
    </source>
</evidence>
<comment type="similarity">
    <text evidence="1">Belongs to the sigma-70 factor family. ECF subfamily.</text>
</comment>
<dbReference type="EMBL" id="JBHRZV010000025">
    <property type="protein sequence ID" value="MFC3927634.1"/>
    <property type="molecule type" value="Genomic_DNA"/>
</dbReference>
<evidence type="ECO:0000313" key="7">
    <source>
        <dbReference type="EMBL" id="MFC3927634.1"/>
    </source>
</evidence>
<feature type="domain" description="RNA polymerase sigma factor 70 region 4 type 2" evidence="6">
    <location>
        <begin position="101"/>
        <end position="151"/>
    </location>
</feature>
<reference evidence="8" key="1">
    <citation type="journal article" date="2019" name="Int. J. Syst. Evol. Microbiol.">
        <title>The Global Catalogue of Microorganisms (GCM) 10K type strain sequencing project: providing services to taxonomists for standard genome sequencing and annotation.</title>
        <authorList>
            <consortium name="The Broad Institute Genomics Platform"/>
            <consortium name="The Broad Institute Genome Sequencing Center for Infectious Disease"/>
            <person name="Wu L."/>
            <person name="Ma J."/>
        </authorList>
    </citation>
    <scope>NUCLEOTIDE SEQUENCE [LARGE SCALE GENOMIC DNA]</scope>
    <source>
        <strain evidence="8">CCUG 67170</strain>
    </source>
</reference>
<dbReference type="InterPro" id="IPR007627">
    <property type="entry name" value="RNA_pol_sigma70_r2"/>
</dbReference>
<evidence type="ECO:0000313" key="8">
    <source>
        <dbReference type="Proteomes" id="UP001595807"/>
    </source>
</evidence>
<dbReference type="Gene3D" id="1.10.10.10">
    <property type="entry name" value="Winged helix-like DNA-binding domain superfamily/Winged helix DNA-binding domain"/>
    <property type="match status" value="1"/>
</dbReference>
<dbReference type="InterPro" id="IPR014284">
    <property type="entry name" value="RNA_pol_sigma-70_dom"/>
</dbReference>
<evidence type="ECO:0000256" key="3">
    <source>
        <dbReference type="ARBA" id="ARBA00023082"/>
    </source>
</evidence>
<comment type="caution">
    <text evidence="7">The sequence shown here is derived from an EMBL/GenBank/DDBJ whole genome shotgun (WGS) entry which is preliminary data.</text>
</comment>
<dbReference type="Pfam" id="PF08281">
    <property type="entry name" value="Sigma70_r4_2"/>
    <property type="match status" value="1"/>
</dbReference>
<name>A0ABV8CU26_9STRE</name>
<dbReference type="Proteomes" id="UP001595807">
    <property type="component" value="Unassembled WGS sequence"/>
</dbReference>
<evidence type="ECO:0000256" key="4">
    <source>
        <dbReference type="ARBA" id="ARBA00023163"/>
    </source>
</evidence>
<dbReference type="NCBIfam" id="TIGR02937">
    <property type="entry name" value="sigma70-ECF"/>
    <property type="match status" value="1"/>
</dbReference>
<evidence type="ECO:0000259" key="6">
    <source>
        <dbReference type="Pfam" id="PF08281"/>
    </source>
</evidence>
<evidence type="ECO:0000256" key="2">
    <source>
        <dbReference type="ARBA" id="ARBA00023015"/>
    </source>
</evidence>
<dbReference type="CDD" id="cd06171">
    <property type="entry name" value="Sigma70_r4"/>
    <property type="match status" value="1"/>
</dbReference>
<dbReference type="RefSeq" id="WP_380425447.1">
    <property type="nucleotide sequence ID" value="NZ_JBHRZV010000025.1"/>
</dbReference>
<protein>
    <submittedName>
        <fullName evidence="7">RNA polymerase sigma factor</fullName>
    </submittedName>
</protein>
<sequence length="165" mass="19599">MKLDDYELLLIGYAREITAYLIKGGANPAHAQEISQDVLLQMLEADLLVPPEKMRAWMYRTAIRRYIDNYRRDKRYYDILQKHFFTPETLVTYDQDDYGFLYDAIAELAEDDQLLLDLYYFQGFLAKEIQEITGFSYSHVKIKLMRARQRLKTILTKAGYHHDIL</sequence>
<feature type="domain" description="RNA polymerase sigma-70 region 2" evidence="5">
    <location>
        <begin position="13"/>
        <end position="75"/>
    </location>
</feature>
<dbReference type="PANTHER" id="PTHR43133:SF25">
    <property type="entry name" value="RNA POLYMERASE SIGMA FACTOR RFAY-RELATED"/>
    <property type="match status" value="1"/>
</dbReference>
<gene>
    <name evidence="7" type="ORF">ACFORF_03210</name>
</gene>
<evidence type="ECO:0000259" key="5">
    <source>
        <dbReference type="Pfam" id="PF04542"/>
    </source>
</evidence>